<evidence type="ECO:0000256" key="6">
    <source>
        <dbReference type="ARBA" id="ARBA00022967"/>
    </source>
</evidence>
<feature type="transmembrane region" description="Helical" evidence="10">
    <location>
        <begin position="628"/>
        <end position="655"/>
    </location>
</feature>
<accession>A0A7R9YGC6</accession>
<feature type="transmembrane region" description="Helical" evidence="10">
    <location>
        <begin position="80"/>
        <end position="98"/>
    </location>
</feature>
<proteinExistence type="inferred from homology"/>
<keyword evidence="5" id="KW-0460">Magnesium</keyword>
<dbReference type="EC" id="7.1.3.1" evidence="2"/>
<dbReference type="NCBIfam" id="TIGR01104">
    <property type="entry name" value="V_PPase"/>
    <property type="match status" value="1"/>
</dbReference>
<feature type="transmembrane region" description="Helical" evidence="10">
    <location>
        <begin position="202"/>
        <end position="222"/>
    </location>
</feature>
<evidence type="ECO:0000256" key="5">
    <source>
        <dbReference type="ARBA" id="ARBA00022842"/>
    </source>
</evidence>
<gene>
    <name evidence="11" type="ORF">PPYR1160_LOCUS14621</name>
</gene>
<protein>
    <recommendedName>
        <fullName evidence="2">H(+)-exporting diphosphatase</fullName>
        <ecNumber evidence="2">7.1.3.1</ecNumber>
    </recommendedName>
</protein>
<evidence type="ECO:0000256" key="2">
    <source>
        <dbReference type="ARBA" id="ARBA00013242"/>
    </source>
</evidence>
<keyword evidence="7 10" id="KW-1133">Transmembrane helix</keyword>
<keyword evidence="6" id="KW-1278">Translocase</keyword>
<evidence type="ECO:0000256" key="9">
    <source>
        <dbReference type="ARBA" id="ARBA00023136"/>
    </source>
</evidence>
<evidence type="ECO:0000256" key="1">
    <source>
        <dbReference type="ARBA" id="ARBA00004127"/>
    </source>
</evidence>
<organism evidence="11">
    <name type="scientific">Pinguiococcus pyrenoidosus</name>
    <dbReference type="NCBI Taxonomy" id="172671"/>
    <lineage>
        <taxon>Eukaryota</taxon>
        <taxon>Sar</taxon>
        <taxon>Stramenopiles</taxon>
        <taxon>Ochrophyta</taxon>
        <taxon>Pinguiophyceae</taxon>
        <taxon>Pinguiochrysidales</taxon>
        <taxon>Pinguiochrysidaceae</taxon>
        <taxon>Pinguiococcus</taxon>
    </lineage>
</organism>
<feature type="transmembrane region" description="Helical" evidence="10">
    <location>
        <begin position="110"/>
        <end position="134"/>
    </location>
</feature>
<feature type="transmembrane region" description="Helical" evidence="10">
    <location>
        <begin position="442"/>
        <end position="470"/>
    </location>
</feature>
<keyword evidence="8" id="KW-0406">Ion transport</keyword>
<evidence type="ECO:0000313" key="11">
    <source>
        <dbReference type="EMBL" id="CAD8265118.1"/>
    </source>
</evidence>
<dbReference type="GO" id="GO:0012505">
    <property type="term" value="C:endomembrane system"/>
    <property type="evidence" value="ECO:0007669"/>
    <property type="project" value="UniProtKB-SubCell"/>
</dbReference>
<dbReference type="PIRSF" id="PIRSF001265">
    <property type="entry name" value="H+-PPase"/>
    <property type="match status" value="1"/>
</dbReference>
<sequence length="759" mass="79673">MTQSDTLTNSLIAACCGVGLLFALAQFWLVSKVSVKQSGSSASTSLTAQPLDEGKEYMLEWVSQEIANGAKSFLRAEYRICLIFILVFGLIIFSLISWGQDSTLEGGLTALAFVLGATTSMASGYIGMMVAVFGNVRTTVAAQRGLALSNGGVSMTPNGWTFAFNTAFRSGSVMGFALSSLGLLVLLGLLLVYRTIYEEAEWPIMMEIISGYGLGGSSIAMFGRVGGGIYTKAADVGADLVGKVENAIPEDDPRNPATIADNVGDNVGDVAGMGADLFGSFAESTCAALVLASQCADLNAAGWGALLFPMLVSASGLVVCLVCSFLATTVSPVRNASGVETNLKVQLISTTVLMLPVVYFLAVSFLPAKFEIEGIRDDTLHATNLYSFYCVASGTVGGLIIGLVTEYYTSFSYSPTQEVSESCQTGAATNIIYGLALGYKSAIVPVIVLAVIIWTSFTLCDLYGVALAAVGMLSTLATGLTIDGYGPVCDNAGGIAEMAELQPEVREVTDTLDAAGNTTAAIGKGFAIGSAALVSLALYGAFVVRLNVTSDVDIFTPTIFSFLLIGSMLPYWFSAMTMKSVGLAAMQMVQEVQRQFRENPRLLDASTPDRPDYDACIRISTEASLKEMIAPAALVMLTPLIAGTLFGVQAVFGLLSGGLVSGVQMAISMSNSGGAWDNAKKYIEQDPNARAEKHRYLGVKGEKAHKAAVVGDTVGDPFKDTSGPALNILMKLSAIISLVFAEYFLAINGGHGLIAMMFK</sequence>
<reference evidence="11" key="1">
    <citation type="submission" date="2021-01" db="EMBL/GenBank/DDBJ databases">
        <authorList>
            <person name="Corre E."/>
            <person name="Pelletier E."/>
            <person name="Niang G."/>
            <person name="Scheremetjew M."/>
            <person name="Finn R."/>
            <person name="Kale V."/>
            <person name="Holt S."/>
            <person name="Cochrane G."/>
            <person name="Meng A."/>
            <person name="Brown T."/>
            <person name="Cohen L."/>
        </authorList>
    </citation>
    <scope>NUCLEOTIDE SEQUENCE</scope>
    <source>
        <strain evidence="11">CCMP2078</strain>
    </source>
</reference>
<dbReference type="Pfam" id="PF03030">
    <property type="entry name" value="H_PPase"/>
    <property type="match status" value="1"/>
</dbReference>
<evidence type="ECO:0000256" key="3">
    <source>
        <dbReference type="ARBA" id="ARBA00022448"/>
    </source>
</evidence>
<feature type="transmembrane region" description="Helical" evidence="10">
    <location>
        <begin position="734"/>
        <end position="758"/>
    </location>
</feature>
<feature type="transmembrane region" description="Helical" evidence="10">
    <location>
        <begin position="554"/>
        <end position="573"/>
    </location>
</feature>
<dbReference type="NCBIfam" id="NF001960">
    <property type="entry name" value="PRK00733.3-5"/>
    <property type="match status" value="1"/>
</dbReference>
<keyword evidence="4 10" id="KW-0812">Transmembrane</keyword>
<dbReference type="GO" id="GO:0004427">
    <property type="term" value="F:inorganic diphosphate phosphatase activity"/>
    <property type="evidence" value="ECO:0007669"/>
    <property type="project" value="InterPro"/>
</dbReference>
<evidence type="ECO:0000256" key="4">
    <source>
        <dbReference type="ARBA" id="ARBA00022692"/>
    </source>
</evidence>
<dbReference type="EMBL" id="HBEA01019251">
    <property type="protein sequence ID" value="CAD8265118.1"/>
    <property type="molecule type" value="Transcribed_RNA"/>
</dbReference>
<dbReference type="PANTHER" id="PTHR31998">
    <property type="entry name" value="K(+)-INSENSITIVE PYROPHOSPHATE-ENERGIZED PROTON PUMP"/>
    <property type="match status" value="1"/>
</dbReference>
<feature type="transmembrane region" description="Helical" evidence="10">
    <location>
        <begin position="526"/>
        <end position="548"/>
    </location>
</feature>
<dbReference type="GO" id="GO:0016020">
    <property type="term" value="C:membrane"/>
    <property type="evidence" value="ECO:0007669"/>
    <property type="project" value="InterPro"/>
</dbReference>
<keyword evidence="9 10" id="KW-0472">Membrane</keyword>
<feature type="transmembrane region" description="Helical" evidence="10">
    <location>
        <begin position="6"/>
        <end position="30"/>
    </location>
</feature>
<feature type="transmembrane region" description="Helical" evidence="10">
    <location>
        <begin position="347"/>
        <end position="366"/>
    </location>
</feature>
<evidence type="ECO:0000256" key="7">
    <source>
        <dbReference type="ARBA" id="ARBA00022989"/>
    </source>
</evidence>
<evidence type="ECO:0000256" key="10">
    <source>
        <dbReference type="SAM" id="Phobius"/>
    </source>
</evidence>
<feature type="transmembrane region" description="Helical" evidence="10">
    <location>
        <begin position="386"/>
        <end position="405"/>
    </location>
</feature>
<comment type="subcellular location">
    <subcellularLocation>
        <location evidence="1">Endomembrane system</location>
        <topology evidence="1">Multi-pass membrane protein</topology>
    </subcellularLocation>
</comment>
<dbReference type="HAMAP" id="MF_01129">
    <property type="entry name" value="PPase_energized_pump"/>
    <property type="match status" value="1"/>
</dbReference>
<dbReference type="AlphaFoldDB" id="A0A7R9YGC6"/>
<dbReference type="InterPro" id="IPR004131">
    <property type="entry name" value="PPase-energised_H-pump"/>
</dbReference>
<name>A0A7R9YGC6_9STRA</name>
<dbReference type="GO" id="GO:0009678">
    <property type="term" value="F:diphosphate hydrolysis-driven proton transmembrane transporter activity"/>
    <property type="evidence" value="ECO:0007669"/>
    <property type="project" value="UniProtKB-EC"/>
</dbReference>
<keyword evidence="3" id="KW-0813">Transport</keyword>
<feature type="transmembrane region" description="Helical" evidence="10">
    <location>
        <begin position="173"/>
        <end position="196"/>
    </location>
</feature>
<feature type="transmembrane region" description="Helical" evidence="10">
    <location>
        <begin position="306"/>
        <end position="327"/>
    </location>
</feature>
<evidence type="ECO:0000256" key="8">
    <source>
        <dbReference type="ARBA" id="ARBA00023065"/>
    </source>
</evidence>